<feature type="domain" description="UvrD-like helicase C-terminal" evidence="16">
    <location>
        <begin position="472"/>
        <end position="770"/>
    </location>
</feature>
<dbReference type="EC" id="3.1.-.-" evidence="13"/>
<evidence type="ECO:0000256" key="2">
    <source>
        <dbReference type="ARBA" id="ARBA00022741"/>
    </source>
</evidence>
<protein>
    <recommendedName>
        <fullName evidence="13">ATP-dependent helicase/nuclease subunit A</fullName>
        <ecNumber evidence="13">3.1.-.-</ecNumber>
        <ecNumber evidence="13">5.6.2.4</ecNumber>
    </recommendedName>
    <alternativeName>
        <fullName evidence="13">ATP-dependent helicase/nuclease AddA</fullName>
    </alternativeName>
    <alternativeName>
        <fullName evidence="13">DNA 3'-5' helicase AddA</fullName>
    </alternativeName>
</protein>
<dbReference type="PANTHER" id="PTHR11070:SF48">
    <property type="entry name" value="ATP-DEPENDENT HELICASE_NUCLEASE SUBUNIT A"/>
    <property type="match status" value="1"/>
</dbReference>
<feature type="binding site" evidence="14">
    <location>
        <begin position="23"/>
        <end position="30"/>
    </location>
    <ligand>
        <name>ATP</name>
        <dbReference type="ChEBI" id="CHEBI:30616"/>
    </ligand>
</feature>
<dbReference type="InterPro" id="IPR000212">
    <property type="entry name" value="DNA_helicase_UvrD/REP"/>
</dbReference>
<comment type="similarity">
    <text evidence="13">Belongs to the helicase family. AddA subfamily.</text>
</comment>
<gene>
    <name evidence="13" type="primary">addA</name>
    <name evidence="17" type="ORF">FC23_GL000540</name>
</gene>
<dbReference type="PATRIC" id="fig|1122152.4.peg.548"/>
<evidence type="ECO:0000256" key="13">
    <source>
        <dbReference type="HAMAP-Rule" id="MF_01451"/>
    </source>
</evidence>
<comment type="subunit">
    <text evidence="13">Heterodimer of AddA and AddB/RexB.</text>
</comment>
<dbReference type="Gene3D" id="3.90.320.10">
    <property type="match status" value="1"/>
</dbReference>
<evidence type="ECO:0000256" key="4">
    <source>
        <dbReference type="ARBA" id="ARBA00022801"/>
    </source>
</evidence>
<dbReference type="SUPFAM" id="SSF52980">
    <property type="entry name" value="Restriction endonuclease-like"/>
    <property type="match status" value="1"/>
</dbReference>
<evidence type="ECO:0000259" key="15">
    <source>
        <dbReference type="PROSITE" id="PS51198"/>
    </source>
</evidence>
<evidence type="ECO:0000256" key="3">
    <source>
        <dbReference type="ARBA" id="ARBA00022763"/>
    </source>
</evidence>
<dbReference type="InterPro" id="IPR014016">
    <property type="entry name" value="UvrD-like_ATP-bd"/>
</dbReference>
<dbReference type="SUPFAM" id="SSF52540">
    <property type="entry name" value="P-loop containing nucleoside triphosphate hydrolases"/>
    <property type="match status" value="1"/>
</dbReference>
<keyword evidence="6 13" id="KW-0269">Exonuclease</keyword>
<dbReference type="EMBL" id="AZFB01000002">
    <property type="protein sequence ID" value="KRL63631.1"/>
    <property type="molecule type" value="Genomic_DNA"/>
</dbReference>
<name>A0A0R1S3L0_9LACO</name>
<dbReference type="EC" id="5.6.2.4" evidence="13"/>
<organism evidence="17 18">
    <name type="scientific">Lactobacillus psittaci DSM 15354</name>
    <dbReference type="NCBI Taxonomy" id="1122152"/>
    <lineage>
        <taxon>Bacteria</taxon>
        <taxon>Bacillati</taxon>
        <taxon>Bacillota</taxon>
        <taxon>Bacilli</taxon>
        <taxon>Lactobacillales</taxon>
        <taxon>Lactobacillaceae</taxon>
        <taxon>Lactobacillus</taxon>
    </lineage>
</organism>
<evidence type="ECO:0000259" key="16">
    <source>
        <dbReference type="PROSITE" id="PS51217"/>
    </source>
</evidence>
<dbReference type="GO" id="GO:0043138">
    <property type="term" value="F:3'-5' DNA helicase activity"/>
    <property type="evidence" value="ECO:0007669"/>
    <property type="project" value="UniProtKB-UniRule"/>
</dbReference>
<reference evidence="17 18" key="1">
    <citation type="journal article" date="2015" name="Genome Announc.">
        <title>Expanding the biotechnology potential of lactobacilli through comparative genomics of 213 strains and associated genera.</title>
        <authorList>
            <person name="Sun Z."/>
            <person name="Harris H.M."/>
            <person name="McCann A."/>
            <person name="Guo C."/>
            <person name="Argimon S."/>
            <person name="Zhang W."/>
            <person name="Yang X."/>
            <person name="Jeffery I.B."/>
            <person name="Cooney J.C."/>
            <person name="Kagawa T.F."/>
            <person name="Liu W."/>
            <person name="Song Y."/>
            <person name="Salvetti E."/>
            <person name="Wrobel A."/>
            <person name="Rasinkangas P."/>
            <person name="Parkhill J."/>
            <person name="Rea M.C."/>
            <person name="O'Sullivan O."/>
            <person name="Ritari J."/>
            <person name="Douillard F.P."/>
            <person name="Paul Ross R."/>
            <person name="Yang R."/>
            <person name="Briner A.E."/>
            <person name="Felis G.E."/>
            <person name="de Vos W.M."/>
            <person name="Barrangou R."/>
            <person name="Klaenhammer T.R."/>
            <person name="Caufield P.W."/>
            <person name="Cui Y."/>
            <person name="Zhang H."/>
            <person name="O'Toole P.W."/>
        </authorList>
    </citation>
    <scope>NUCLEOTIDE SEQUENCE [LARGE SCALE GENOMIC DNA]</scope>
    <source>
        <strain evidence="17 18">DSM 15354</strain>
    </source>
</reference>
<evidence type="ECO:0000256" key="5">
    <source>
        <dbReference type="ARBA" id="ARBA00022806"/>
    </source>
</evidence>
<comment type="cofactor">
    <cofactor evidence="13">
        <name>Mg(2+)</name>
        <dbReference type="ChEBI" id="CHEBI:18420"/>
    </cofactor>
</comment>
<dbReference type="eggNOG" id="COG1074">
    <property type="taxonomic scope" value="Bacteria"/>
</dbReference>
<evidence type="ECO:0000313" key="18">
    <source>
        <dbReference type="Proteomes" id="UP000051931"/>
    </source>
</evidence>
<dbReference type="GO" id="GO:0016887">
    <property type="term" value="F:ATP hydrolysis activity"/>
    <property type="evidence" value="ECO:0007669"/>
    <property type="project" value="RHEA"/>
</dbReference>
<dbReference type="InterPro" id="IPR027417">
    <property type="entry name" value="P-loop_NTPase"/>
</dbReference>
<feature type="domain" description="UvrD-like helicase ATP-binding" evidence="15">
    <location>
        <begin position="2"/>
        <end position="467"/>
    </location>
</feature>
<dbReference type="GO" id="GO:0003690">
    <property type="term" value="F:double-stranded DNA binding"/>
    <property type="evidence" value="ECO:0007669"/>
    <property type="project" value="UniProtKB-UniRule"/>
</dbReference>
<dbReference type="HAMAP" id="MF_01451">
    <property type="entry name" value="AddA"/>
    <property type="match status" value="1"/>
</dbReference>
<dbReference type="PROSITE" id="PS51198">
    <property type="entry name" value="UVRD_HELICASE_ATP_BIND"/>
    <property type="match status" value="1"/>
</dbReference>
<dbReference type="Pfam" id="PF00580">
    <property type="entry name" value="UvrD-helicase"/>
    <property type="match status" value="1"/>
</dbReference>
<keyword evidence="2 13" id="KW-0547">Nucleotide-binding</keyword>
<dbReference type="GO" id="GO:0033202">
    <property type="term" value="C:DNA helicase complex"/>
    <property type="evidence" value="ECO:0007669"/>
    <property type="project" value="TreeGrafter"/>
</dbReference>
<evidence type="ECO:0000256" key="11">
    <source>
        <dbReference type="ARBA" id="ARBA00034617"/>
    </source>
</evidence>
<keyword evidence="18" id="KW-1185">Reference proteome</keyword>
<dbReference type="OrthoDB" id="9810135at2"/>
<dbReference type="Gene3D" id="1.10.486.10">
    <property type="entry name" value="PCRA, domain 4"/>
    <property type="match status" value="1"/>
</dbReference>
<evidence type="ECO:0000256" key="1">
    <source>
        <dbReference type="ARBA" id="ARBA00022722"/>
    </source>
</evidence>
<evidence type="ECO:0000256" key="8">
    <source>
        <dbReference type="ARBA" id="ARBA00023125"/>
    </source>
</evidence>
<dbReference type="AlphaFoldDB" id="A0A0R1S3L0"/>
<comment type="caution">
    <text evidence="17">The sequence shown here is derived from an EMBL/GenBank/DDBJ whole genome shotgun (WGS) entry which is preliminary data.</text>
</comment>
<dbReference type="InterPro" id="IPR011335">
    <property type="entry name" value="Restrct_endonuc-II-like"/>
</dbReference>
<dbReference type="InterPro" id="IPR014152">
    <property type="entry name" value="AddA"/>
</dbReference>
<dbReference type="Proteomes" id="UP000051931">
    <property type="component" value="Unassembled WGS sequence"/>
</dbReference>
<evidence type="ECO:0000256" key="9">
    <source>
        <dbReference type="ARBA" id="ARBA00023204"/>
    </source>
</evidence>
<dbReference type="STRING" id="1122152.GCA_000425905_00306"/>
<comment type="function">
    <text evidence="13">The heterodimer acts as both an ATP-dependent DNA helicase and an ATP-dependent, dual-direction single-stranded exonuclease. Recognizes the chi site generating a DNA molecule suitable for the initiation of homologous recombination. The AddA nuclease domain is required for chi fragment generation; this subunit has the helicase and 3' -&gt; 5' nuclease activities.</text>
</comment>
<keyword evidence="1 13" id="KW-0540">Nuclease</keyword>
<dbReference type="InterPro" id="IPR014017">
    <property type="entry name" value="DNA_helicase_UvrD-like_C"/>
</dbReference>
<keyword evidence="3 13" id="KW-0227">DNA damage</keyword>
<evidence type="ECO:0000256" key="14">
    <source>
        <dbReference type="PROSITE-ProRule" id="PRU00560"/>
    </source>
</evidence>
<keyword evidence="5 13" id="KW-0347">Helicase</keyword>
<dbReference type="PROSITE" id="PS51217">
    <property type="entry name" value="UVRD_HELICASE_CTER"/>
    <property type="match status" value="1"/>
</dbReference>
<comment type="catalytic activity">
    <reaction evidence="12 13">
        <text>ATP + H2O = ADP + phosphate + H(+)</text>
        <dbReference type="Rhea" id="RHEA:13065"/>
        <dbReference type="ChEBI" id="CHEBI:15377"/>
        <dbReference type="ChEBI" id="CHEBI:15378"/>
        <dbReference type="ChEBI" id="CHEBI:30616"/>
        <dbReference type="ChEBI" id="CHEBI:43474"/>
        <dbReference type="ChEBI" id="CHEBI:456216"/>
        <dbReference type="EC" id="5.6.2.4"/>
    </reaction>
</comment>
<accession>A0A0R1S3L0</accession>
<dbReference type="NCBIfam" id="TIGR02785">
    <property type="entry name" value="addA_Gpos"/>
    <property type="match status" value="1"/>
</dbReference>
<dbReference type="RefSeq" id="WP_027825601.1">
    <property type="nucleotide sequence ID" value="NZ_AZFB01000002.1"/>
</dbReference>
<dbReference type="GO" id="GO:0005524">
    <property type="term" value="F:ATP binding"/>
    <property type="evidence" value="ECO:0007669"/>
    <property type="project" value="UniProtKB-UniRule"/>
</dbReference>
<dbReference type="PANTHER" id="PTHR11070">
    <property type="entry name" value="UVRD / RECB / PCRA DNA HELICASE FAMILY MEMBER"/>
    <property type="match status" value="1"/>
</dbReference>
<evidence type="ECO:0000256" key="12">
    <source>
        <dbReference type="ARBA" id="ARBA00048988"/>
    </source>
</evidence>
<evidence type="ECO:0000256" key="10">
    <source>
        <dbReference type="ARBA" id="ARBA00023235"/>
    </source>
</evidence>
<dbReference type="GO" id="GO:0008408">
    <property type="term" value="F:3'-5' exonuclease activity"/>
    <property type="evidence" value="ECO:0007669"/>
    <property type="project" value="UniProtKB-UniRule"/>
</dbReference>
<evidence type="ECO:0000313" key="17">
    <source>
        <dbReference type="EMBL" id="KRL63631.1"/>
    </source>
</evidence>
<keyword evidence="10 13" id="KW-0413">Isomerase</keyword>
<keyword evidence="9 13" id="KW-0234">DNA repair</keyword>
<keyword evidence="4 13" id="KW-0378">Hydrolase</keyword>
<dbReference type="CDD" id="cd17932">
    <property type="entry name" value="DEXQc_UvrD"/>
    <property type="match status" value="1"/>
</dbReference>
<comment type="catalytic activity">
    <reaction evidence="11 13">
        <text>Couples ATP hydrolysis with the unwinding of duplex DNA by translocating in the 3'-5' direction.</text>
        <dbReference type="EC" id="5.6.2.4"/>
    </reaction>
</comment>
<keyword evidence="8 13" id="KW-0238">DNA-binding</keyword>
<dbReference type="InterPro" id="IPR011604">
    <property type="entry name" value="PDDEXK-like_dom_sf"/>
</dbReference>
<dbReference type="GO" id="GO:0005829">
    <property type="term" value="C:cytosol"/>
    <property type="evidence" value="ECO:0007669"/>
    <property type="project" value="TreeGrafter"/>
</dbReference>
<dbReference type="Gene3D" id="3.40.50.300">
    <property type="entry name" value="P-loop containing nucleotide triphosphate hydrolases"/>
    <property type="match status" value="4"/>
</dbReference>
<keyword evidence="7 13" id="KW-0067">ATP-binding</keyword>
<proteinExistence type="inferred from homology"/>
<dbReference type="GO" id="GO:0000724">
    <property type="term" value="P:double-strand break repair via homologous recombination"/>
    <property type="evidence" value="ECO:0007669"/>
    <property type="project" value="UniProtKB-UniRule"/>
</dbReference>
<sequence length="1189" mass="136617">MVNYTQEQNAAISEVGKNLLVSASAGSGKTMVLVERVLNLIKNGTSLDELLVITFTKAAATEMKERIQKVLRSEIQKKPQNISLRQELIKVETSNISTIDSFCLDVVRRFYYVIGLDPSFSVLTDETQSMLLKEKALKEVEKTAFTESNQDLINLYNNFSGDRDAQGARELIFELYNYAMARPEYDKWLKNLAQDYETSSDLTQTPFFRQYITPYLEQVFNEMHVQIQQLCDHELQATELEKVLADFQAFDQKLRLTIQKLKEANFNQLRATLHDLQFTGSYRKSSKWDENVIENYQIAQTVKKNLKEQIADLYAKFFVLDNDDQTQVMKKAGKLMQAAATAELEFIKQFNQLKRAQNLLDYSDMEQLAYQILTTDTSAGHLAKRYYQNHFKEILVDEYQDTNALQESLIGQISAKGQNSLFMVGDVKQSIYGFRQADPSLFLQKYYEYSHNPSAQSIVLADNFRSTKAVTKTVNQIFNPLMTTDFGGIDYQDQAQLKFGASYYPQSLASSTEFIYHLDNDDDSSQIQVVIDRIKQLIKAKTEIFDVKLGQKRPIKYSDIVILTRSRSQNLDLLKAFSDNKIPLFVGDVANYFQTFELTVIMNFLKIIDNPDQDIPLVAVLRSPLFNFKEPDLAKIRINSPNASFYQALLNYLSLNDDLAKSIKKFLNQLGKLREFATNHRLSELIWSIFEQTSLLEIVTSLPNGQQRRVNLENLYERANSYESAGFKGLYQFINFINRMRKNQKDLAQPLLSNEAENSVQLMTIHASKGLEFPIVFYFGLEHRFQKSELSANYIIFNNNCGLTVNMGKYRADSLVRAFGEVQKKRSLIEEESRIMYVALTRARQKLIMTTNIKDWDKDIQKWQLSMINGKLALNTKINANNALDLIAPSLHLDRVAKQKIADISQELDEASDFILISATGKLPHLASEEENAIEKSNPTFLTESIKKLYDWKYPFEDATKTTAYQAVSELKKAFNNPDPDETELENSHYIKSANRYLQAIDTSPTFLYKSKYTGAEIGTATHLILQYYDYQGAGDSESLKKEIDQLIQEQRLSADLAKEVDLAEIEWFVHSDFAKKFWEKPNNLKREISFSSLLKADILFKNFSDPDAKILVHGTIDGYYLDKDGIILFDYKTDYVDSNNQDLAIAKIKEKYTGQLRLYERALNELGGQKVKEKYLVLLNAKKLVKIE</sequence>
<dbReference type="Pfam" id="PF13361">
    <property type="entry name" value="UvrD_C"/>
    <property type="match status" value="1"/>
</dbReference>
<evidence type="ECO:0000256" key="7">
    <source>
        <dbReference type="ARBA" id="ARBA00022840"/>
    </source>
</evidence>
<evidence type="ECO:0000256" key="6">
    <source>
        <dbReference type="ARBA" id="ARBA00022839"/>
    </source>
</evidence>